<dbReference type="AlphaFoldDB" id="A0A401ZSR4"/>
<comment type="caution">
    <text evidence="1">The sequence shown here is derived from an EMBL/GenBank/DDBJ whole genome shotgun (WGS) entry which is preliminary data.</text>
</comment>
<dbReference type="EMBL" id="BIFQ01000002">
    <property type="protein sequence ID" value="GCE09929.1"/>
    <property type="molecule type" value="Genomic_DNA"/>
</dbReference>
<organism evidence="1 2">
    <name type="scientific">Dictyobacter aurantiacus</name>
    <dbReference type="NCBI Taxonomy" id="1936993"/>
    <lineage>
        <taxon>Bacteria</taxon>
        <taxon>Bacillati</taxon>
        <taxon>Chloroflexota</taxon>
        <taxon>Ktedonobacteria</taxon>
        <taxon>Ktedonobacterales</taxon>
        <taxon>Dictyobacteraceae</taxon>
        <taxon>Dictyobacter</taxon>
    </lineage>
</organism>
<evidence type="ECO:0000313" key="1">
    <source>
        <dbReference type="EMBL" id="GCE09929.1"/>
    </source>
</evidence>
<keyword evidence="2" id="KW-1185">Reference proteome</keyword>
<evidence type="ECO:0000313" key="2">
    <source>
        <dbReference type="Proteomes" id="UP000287224"/>
    </source>
</evidence>
<dbReference type="Proteomes" id="UP000287224">
    <property type="component" value="Unassembled WGS sequence"/>
</dbReference>
<reference evidence="2" key="1">
    <citation type="submission" date="2018-12" db="EMBL/GenBank/DDBJ databases">
        <title>Tengunoibacter tsumagoiensis gen. nov., sp. nov., Dictyobacter kobayashii sp. nov., D. alpinus sp. nov., and D. joshuensis sp. nov. and description of Dictyobacteraceae fam. nov. within the order Ktedonobacterales isolated from Tengu-no-mugimeshi.</title>
        <authorList>
            <person name="Wang C.M."/>
            <person name="Zheng Y."/>
            <person name="Sakai Y."/>
            <person name="Toyoda A."/>
            <person name="Minakuchi Y."/>
            <person name="Abe K."/>
            <person name="Yokota A."/>
            <person name="Yabe S."/>
        </authorList>
    </citation>
    <scope>NUCLEOTIDE SEQUENCE [LARGE SCALE GENOMIC DNA]</scope>
    <source>
        <strain evidence="2">S-27</strain>
    </source>
</reference>
<gene>
    <name evidence="1" type="ORF">KDAU_72580</name>
</gene>
<accession>A0A401ZSR4</accession>
<sequence length="55" mass="6266">MGVREERVQQVDPINEFHATIDWLIEQSGMASTYLRAIGFAPNTLNWASKFVPMV</sequence>
<proteinExistence type="predicted"/>
<name>A0A401ZSR4_9CHLR</name>
<protein>
    <submittedName>
        <fullName evidence="1">Uncharacterized protein</fullName>
    </submittedName>
</protein>